<dbReference type="OrthoDB" id="2220953at2759"/>
<name>A0A367KWA4_RHIST</name>
<comment type="caution">
    <text evidence="2">The sequence shown here is derived from an EMBL/GenBank/DDBJ whole genome shotgun (WGS) entry which is preliminary data.</text>
</comment>
<reference evidence="2 3" key="1">
    <citation type="journal article" date="2018" name="G3 (Bethesda)">
        <title>Phylogenetic and Phylogenomic Definition of Rhizopus Species.</title>
        <authorList>
            <person name="Gryganskyi A.P."/>
            <person name="Golan J."/>
            <person name="Dolatabadi S."/>
            <person name="Mondo S."/>
            <person name="Robb S."/>
            <person name="Idnurm A."/>
            <person name="Muszewska A."/>
            <person name="Steczkiewicz K."/>
            <person name="Masonjones S."/>
            <person name="Liao H.L."/>
            <person name="Gajdeczka M.T."/>
            <person name="Anike F."/>
            <person name="Vuek A."/>
            <person name="Anishchenko I.M."/>
            <person name="Voigt K."/>
            <person name="de Hoog G.S."/>
            <person name="Smith M.E."/>
            <person name="Heitman J."/>
            <person name="Vilgalys R."/>
            <person name="Stajich J.E."/>
        </authorList>
    </citation>
    <scope>NUCLEOTIDE SEQUENCE [LARGE SCALE GENOMIC DNA]</scope>
    <source>
        <strain evidence="2 3">LSU 92-RS-03</strain>
    </source>
</reference>
<feature type="transmembrane region" description="Helical" evidence="1">
    <location>
        <begin position="30"/>
        <end position="55"/>
    </location>
</feature>
<keyword evidence="1" id="KW-0812">Transmembrane</keyword>
<dbReference type="AlphaFoldDB" id="A0A367KWA4"/>
<dbReference type="EMBL" id="PJQM01000152">
    <property type="protein sequence ID" value="RCI06444.1"/>
    <property type="molecule type" value="Genomic_DNA"/>
</dbReference>
<keyword evidence="1" id="KW-0472">Membrane</keyword>
<organism evidence="2 3">
    <name type="scientific">Rhizopus stolonifer</name>
    <name type="common">Rhizopus nigricans</name>
    <dbReference type="NCBI Taxonomy" id="4846"/>
    <lineage>
        <taxon>Eukaryota</taxon>
        <taxon>Fungi</taxon>
        <taxon>Fungi incertae sedis</taxon>
        <taxon>Mucoromycota</taxon>
        <taxon>Mucoromycotina</taxon>
        <taxon>Mucoromycetes</taxon>
        <taxon>Mucorales</taxon>
        <taxon>Mucorineae</taxon>
        <taxon>Rhizopodaceae</taxon>
        <taxon>Rhizopus</taxon>
    </lineage>
</organism>
<keyword evidence="3" id="KW-1185">Reference proteome</keyword>
<feature type="transmembrane region" description="Helical" evidence="1">
    <location>
        <begin position="130"/>
        <end position="155"/>
    </location>
</feature>
<evidence type="ECO:0000313" key="3">
    <source>
        <dbReference type="Proteomes" id="UP000253551"/>
    </source>
</evidence>
<sequence>MPFAFKAISIVYQQFDIFAISMLPSFQVELPHLCIIVLYTYLVPLTVFVLIQLVYSTWLLSNREMYIQENLDISWQLAYMTNTELLYDMQDHWHCQDFMTRFDRPILSLDTHALSKACYPILSRTFGPAIFVWGIVLWIMKLVQAIGLLFMYTFYFDQNYVFDKLSQKNLI</sequence>
<gene>
    <name evidence="2" type="ORF">CU098_010472</name>
</gene>
<proteinExistence type="predicted"/>
<evidence type="ECO:0000256" key="1">
    <source>
        <dbReference type="SAM" id="Phobius"/>
    </source>
</evidence>
<keyword evidence="1" id="KW-1133">Transmembrane helix</keyword>
<evidence type="ECO:0000313" key="2">
    <source>
        <dbReference type="EMBL" id="RCI06444.1"/>
    </source>
</evidence>
<dbReference type="Proteomes" id="UP000253551">
    <property type="component" value="Unassembled WGS sequence"/>
</dbReference>
<accession>A0A367KWA4</accession>
<protein>
    <submittedName>
        <fullName evidence="2">Uncharacterized protein</fullName>
    </submittedName>
</protein>